<feature type="domain" description="Helix-turn-helix" evidence="1">
    <location>
        <begin position="43"/>
        <end position="85"/>
    </location>
</feature>
<comment type="caution">
    <text evidence="2">The sequence shown here is derived from an EMBL/GenBank/DDBJ whole genome shotgun (WGS) entry which is preliminary data.</text>
</comment>
<keyword evidence="3" id="KW-1185">Reference proteome</keyword>
<evidence type="ECO:0000313" key="2">
    <source>
        <dbReference type="EMBL" id="MCB2380456.1"/>
    </source>
</evidence>
<dbReference type="RefSeq" id="WP_226190454.1">
    <property type="nucleotide sequence ID" value="NZ_JAJADQ010000017.1"/>
</dbReference>
<evidence type="ECO:0000313" key="3">
    <source>
        <dbReference type="Proteomes" id="UP001165297"/>
    </source>
</evidence>
<dbReference type="Proteomes" id="UP001165297">
    <property type="component" value="Unassembled WGS sequence"/>
</dbReference>
<sequence>MDNPFEAIDGRLRNIEALVLEILQHQRAGPKSMLPEVGGIELAQEITQLSKSRVYALVSARKIPHAKRGNKLYFSLTELQSWISAGKRFSGDEIE</sequence>
<organism evidence="2 3">
    <name type="scientific">Hymenobacter nitidus</name>
    <dbReference type="NCBI Taxonomy" id="2880929"/>
    <lineage>
        <taxon>Bacteria</taxon>
        <taxon>Pseudomonadati</taxon>
        <taxon>Bacteroidota</taxon>
        <taxon>Cytophagia</taxon>
        <taxon>Cytophagales</taxon>
        <taxon>Hymenobacteraceae</taxon>
        <taxon>Hymenobacter</taxon>
    </lineage>
</organism>
<dbReference type="Pfam" id="PF12728">
    <property type="entry name" value="HTH_17"/>
    <property type="match status" value="1"/>
</dbReference>
<accession>A0ABS8AJ33</accession>
<gene>
    <name evidence="2" type="ORF">LGH70_22880</name>
</gene>
<proteinExistence type="predicted"/>
<dbReference type="InterPro" id="IPR041657">
    <property type="entry name" value="HTH_17"/>
</dbReference>
<name>A0ABS8AJ33_9BACT</name>
<reference evidence="2" key="1">
    <citation type="submission" date="2021-10" db="EMBL/GenBank/DDBJ databases">
        <authorList>
            <person name="Dean J.D."/>
            <person name="Kim M.K."/>
            <person name="Newey C.N."/>
            <person name="Stoker T.S."/>
            <person name="Thompson D.W."/>
            <person name="Grose J.H."/>
        </authorList>
    </citation>
    <scope>NUCLEOTIDE SEQUENCE</scope>
    <source>
        <strain evidence="2">BT635</strain>
    </source>
</reference>
<dbReference type="EMBL" id="JAJADQ010000017">
    <property type="protein sequence ID" value="MCB2380456.1"/>
    <property type="molecule type" value="Genomic_DNA"/>
</dbReference>
<evidence type="ECO:0000259" key="1">
    <source>
        <dbReference type="Pfam" id="PF12728"/>
    </source>
</evidence>
<protein>
    <submittedName>
        <fullName evidence="2">Helix-turn-helix domain-containing protein</fullName>
    </submittedName>
</protein>